<name>A0ABR4NSV0_9SACH</name>
<organism evidence="2 3">
    <name type="scientific">Nakaseomyces bracarensis</name>
    <dbReference type="NCBI Taxonomy" id="273131"/>
    <lineage>
        <taxon>Eukaryota</taxon>
        <taxon>Fungi</taxon>
        <taxon>Dikarya</taxon>
        <taxon>Ascomycota</taxon>
        <taxon>Saccharomycotina</taxon>
        <taxon>Saccharomycetes</taxon>
        <taxon>Saccharomycetales</taxon>
        <taxon>Saccharomycetaceae</taxon>
        <taxon>Nakaseomyces</taxon>
    </lineage>
</organism>
<dbReference type="Proteomes" id="UP001623330">
    <property type="component" value="Unassembled WGS sequence"/>
</dbReference>
<comment type="caution">
    <text evidence="2">The sequence shown here is derived from an EMBL/GenBank/DDBJ whole genome shotgun (WGS) entry which is preliminary data.</text>
</comment>
<gene>
    <name evidence="2" type="ORF">RNJ44_00538</name>
</gene>
<feature type="coiled-coil region" evidence="1">
    <location>
        <begin position="183"/>
        <end position="235"/>
    </location>
</feature>
<evidence type="ECO:0000256" key="1">
    <source>
        <dbReference type="SAM" id="Coils"/>
    </source>
</evidence>
<reference evidence="2 3" key="1">
    <citation type="submission" date="2024-05" db="EMBL/GenBank/DDBJ databases">
        <title>Long read based assembly of the Candida bracarensis genome reveals expanded adhesin content.</title>
        <authorList>
            <person name="Marcet-Houben M."/>
            <person name="Ksiezopolska E."/>
            <person name="Gabaldon T."/>
        </authorList>
    </citation>
    <scope>NUCLEOTIDE SEQUENCE [LARGE SCALE GENOMIC DNA]</scope>
    <source>
        <strain evidence="2 3">CBM6</strain>
    </source>
</reference>
<accession>A0ABR4NSV0</accession>
<sequence>MTIVLDDILTQVADRERFLHTIEASHRRALMDTDYTDDLNTIREQISQTFEDLCSLNDNLISYDGPIRSAMATLNKNKDKLKNMNIKELELLREQERWDDLENGITSSKALTDRIQTTNQKTIHISTNYRKGLDEYITLVGVENTTLSQEGNPSNSAEKTTLENFQMEYELLLTTLTISDTEVTKLETLLNEFKRDNNIIRKELRSKQNIMKSYKNNISSELKRLENERGELLSNIGYNTSNSYSTTRTLIDSFIHLSVNKMSIDTLIEDKVTEYAQIFEYIDIKLDTLEHMLENNKSRQSEWKERKQRWEHVVKLTSQLENELRAQIVSATEVGLKIKPDDISSQISIKISQMKELLFTEIPKDPLNTLINDEIESLGIAIAELGFSNKAERKDVPNVSNIANPSLKIISKSPPKTGFSETYVNFETIKTSGKKED</sequence>
<evidence type="ECO:0000313" key="3">
    <source>
        <dbReference type="Proteomes" id="UP001623330"/>
    </source>
</evidence>
<keyword evidence="3" id="KW-1185">Reference proteome</keyword>
<evidence type="ECO:0000313" key="2">
    <source>
        <dbReference type="EMBL" id="KAL3231503.1"/>
    </source>
</evidence>
<evidence type="ECO:0008006" key="4">
    <source>
        <dbReference type="Google" id="ProtNLM"/>
    </source>
</evidence>
<proteinExistence type="predicted"/>
<keyword evidence="1" id="KW-0175">Coiled coil</keyword>
<dbReference type="EMBL" id="JBEVYD010000007">
    <property type="protein sequence ID" value="KAL3231503.1"/>
    <property type="molecule type" value="Genomic_DNA"/>
</dbReference>
<protein>
    <recommendedName>
        <fullName evidence="4">Autophagy-related protein 23</fullName>
    </recommendedName>
</protein>